<keyword evidence="15" id="KW-1185">Reference proteome</keyword>
<dbReference type="SUPFAM" id="SSF81324">
    <property type="entry name" value="Voltage-gated potassium channels"/>
    <property type="match status" value="1"/>
</dbReference>
<keyword evidence="7" id="KW-0675">Receptor</keyword>
<dbReference type="GO" id="GO:0015276">
    <property type="term" value="F:ligand-gated monoatomic ion channel activity"/>
    <property type="evidence" value="ECO:0007669"/>
    <property type="project" value="InterPro"/>
</dbReference>
<keyword evidence="4 10" id="KW-1133">Transmembrane helix</keyword>
<dbReference type="Gene3D" id="1.20.5.110">
    <property type="match status" value="1"/>
</dbReference>
<evidence type="ECO:0000256" key="8">
    <source>
        <dbReference type="ARBA" id="ARBA00023180"/>
    </source>
</evidence>
<keyword evidence="3 10" id="KW-0812">Transmembrane</keyword>
<evidence type="ECO:0000256" key="1">
    <source>
        <dbReference type="ARBA" id="ARBA00004141"/>
    </source>
</evidence>
<feature type="signal peptide" evidence="11">
    <location>
        <begin position="1"/>
        <end position="20"/>
    </location>
</feature>
<dbReference type="Pfam" id="PF00060">
    <property type="entry name" value="Lig_chan"/>
    <property type="match status" value="1"/>
</dbReference>
<feature type="domain" description="Ionotropic glutamate receptor C-terminal" evidence="13">
    <location>
        <begin position="27"/>
        <end position="355"/>
    </location>
</feature>
<dbReference type="SMART" id="SM00062">
    <property type="entry name" value="PBPb"/>
    <property type="match status" value="1"/>
</dbReference>
<evidence type="ECO:0000313" key="14">
    <source>
        <dbReference type="EMBL" id="OSM04786.1"/>
    </source>
</evidence>
<proteinExistence type="predicted"/>
<protein>
    <submittedName>
        <fullName evidence="14">Putative family 3 extracellular solute-binding protein</fullName>
    </submittedName>
</protein>
<feature type="domain" description="Solute-binding protein family 3/N-terminal" evidence="12">
    <location>
        <begin position="27"/>
        <end position="360"/>
    </location>
</feature>
<dbReference type="Pfam" id="PF00497">
    <property type="entry name" value="SBP_bac_3"/>
    <property type="match status" value="1"/>
</dbReference>
<keyword evidence="8" id="KW-0325">Glycoprotein</keyword>
<dbReference type="Gene3D" id="3.40.190.10">
    <property type="entry name" value="Periplasmic binding protein-like II"/>
    <property type="match status" value="2"/>
</dbReference>
<accession>A0A1Y2K7Y3</accession>
<dbReference type="SMART" id="SM00079">
    <property type="entry name" value="PBPe"/>
    <property type="match status" value="1"/>
</dbReference>
<dbReference type="Gene3D" id="1.10.287.70">
    <property type="match status" value="1"/>
</dbReference>
<keyword evidence="9" id="KW-0407">Ion channel</keyword>
<feature type="transmembrane region" description="Helical" evidence="10">
    <location>
        <begin position="139"/>
        <end position="160"/>
    </location>
</feature>
<dbReference type="InterPro" id="IPR015683">
    <property type="entry name" value="Ionotropic_Glu_rcpt"/>
</dbReference>
<dbReference type="STRING" id="1434232.MAIT1_02876"/>
<evidence type="ECO:0000256" key="7">
    <source>
        <dbReference type="ARBA" id="ARBA00023170"/>
    </source>
</evidence>
<feature type="transmembrane region" description="Helical" evidence="10">
    <location>
        <begin position="205"/>
        <end position="231"/>
    </location>
</feature>
<dbReference type="PANTHER" id="PTHR18966">
    <property type="entry name" value="IONOTROPIC GLUTAMATE RECEPTOR"/>
    <property type="match status" value="1"/>
</dbReference>
<keyword evidence="6 10" id="KW-0472">Membrane</keyword>
<evidence type="ECO:0000256" key="4">
    <source>
        <dbReference type="ARBA" id="ARBA00022989"/>
    </source>
</evidence>
<dbReference type="GO" id="GO:0016020">
    <property type="term" value="C:membrane"/>
    <property type="evidence" value="ECO:0007669"/>
    <property type="project" value="UniProtKB-SubCell"/>
</dbReference>
<feature type="transmembrane region" description="Helical" evidence="10">
    <location>
        <begin position="172"/>
        <end position="193"/>
    </location>
</feature>
<evidence type="ECO:0000259" key="12">
    <source>
        <dbReference type="SMART" id="SM00062"/>
    </source>
</evidence>
<gene>
    <name evidence="14" type="ORF">MAIT1_02876</name>
</gene>
<name>A0A1Y2K7Y3_9PROT</name>
<dbReference type="InterPro" id="IPR001320">
    <property type="entry name" value="Iontro_rcpt_C"/>
</dbReference>
<dbReference type="Proteomes" id="UP000194003">
    <property type="component" value="Unassembled WGS sequence"/>
</dbReference>
<dbReference type="AlphaFoldDB" id="A0A1Y2K7Y3"/>
<evidence type="ECO:0000256" key="6">
    <source>
        <dbReference type="ARBA" id="ARBA00023136"/>
    </source>
</evidence>
<evidence type="ECO:0000313" key="15">
    <source>
        <dbReference type="Proteomes" id="UP000194003"/>
    </source>
</evidence>
<sequence>MALFAVLALGLLLGAPCAQAEGAPGKTLKIAIKESPPFVMRDPQSGEWEGLTIRLWREIAEKLDLTYEYVPLDLSDMLKAVESGQADVGAAALTVTAERETAMDFSHPYFTSGLGIAIPSRAETSLLGSLMESLFSWPFLKAMAALGALLLVTGVLVWIFERKQNAEQFGGSALKGIGVGFWWSAVTMTTVGYGDKAPRTLGGRIIALVWMFAGIITISSFTAMITSALTISSVQDAKVKGPADLLTARVGAISATTSERHLNRQGVRAVIFPEPDEALQALADGKLDAVVYDAPILRYLINEKYAGVAEVLPGRIKREEYALAYPQGSALREPVNRILLEYRNSQTWRDAVMDKLGAQDGGWAF</sequence>
<feature type="chain" id="PRO_5012847506" evidence="11">
    <location>
        <begin position="21"/>
        <end position="365"/>
    </location>
</feature>
<evidence type="ECO:0000256" key="3">
    <source>
        <dbReference type="ARBA" id="ARBA00022692"/>
    </source>
</evidence>
<evidence type="ECO:0000259" key="13">
    <source>
        <dbReference type="SMART" id="SM00079"/>
    </source>
</evidence>
<evidence type="ECO:0000256" key="2">
    <source>
        <dbReference type="ARBA" id="ARBA00022448"/>
    </source>
</evidence>
<comment type="caution">
    <text evidence="14">The sequence shown here is derived from an EMBL/GenBank/DDBJ whole genome shotgun (WGS) entry which is preliminary data.</text>
</comment>
<evidence type="ECO:0000256" key="10">
    <source>
        <dbReference type="SAM" id="Phobius"/>
    </source>
</evidence>
<keyword evidence="5" id="KW-0406">Ion transport</keyword>
<reference evidence="14 15" key="1">
    <citation type="journal article" date="2016" name="BMC Genomics">
        <title>Combined genomic and structural analyses of a cultured magnetotactic bacterium reveals its niche adaptation to a dynamic environment.</title>
        <authorList>
            <person name="Araujo A.C."/>
            <person name="Morillo V."/>
            <person name="Cypriano J."/>
            <person name="Teixeira L.C."/>
            <person name="Leao P."/>
            <person name="Lyra S."/>
            <person name="Almeida L.G."/>
            <person name="Bazylinski D.A."/>
            <person name="Vasconcellos A.T."/>
            <person name="Abreu F."/>
            <person name="Lins U."/>
        </authorList>
    </citation>
    <scope>NUCLEOTIDE SEQUENCE [LARGE SCALE GENOMIC DNA]</scope>
    <source>
        <strain evidence="14 15">IT-1</strain>
    </source>
</reference>
<dbReference type="EMBL" id="LVJN01000018">
    <property type="protein sequence ID" value="OSM04786.1"/>
    <property type="molecule type" value="Genomic_DNA"/>
</dbReference>
<dbReference type="SUPFAM" id="SSF53850">
    <property type="entry name" value="Periplasmic binding protein-like II"/>
    <property type="match status" value="1"/>
</dbReference>
<organism evidence="14 15">
    <name type="scientific">Magnetofaba australis IT-1</name>
    <dbReference type="NCBI Taxonomy" id="1434232"/>
    <lineage>
        <taxon>Bacteria</taxon>
        <taxon>Pseudomonadati</taxon>
        <taxon>Pseudomonadota</taxon>
        <taxon>Magnetococcia</taxon>
        <taxon>Magnetococcales</taxon>
        <taxon>Magnetococcaceae</taxon>
        <taxon>Magnetofaba</taxon>
    </lineage>
</organism>
<comment type="subcellular location">
    <subcellularLocation>
        <location evidence="1">Membrane</location>
        <topology evidence="1">Multi-pass membrane protein</topology>
    </subcellularLocation>
</comment>
<evidence type="ECO:0000256" key="9">
    <source>
        <dbReference type="ARBA" id="ARBA00023303"/>
    </source>
</evidence>
<dbReference type="PRINTS" id="PR00169">
    <property type="entry name" value="KCHANNEL"/>
</dbReference>
<dbReference type="InterPro" id="IPR001638">
    <property type="entry name" value="Solute-binding_3/MltF_N"/>
</dbReference>
<evidence type="ECO:0000256" key="11">
    <source>
        <dbReference type="SAM" id="SignalP"/>
    </source>
</evidence>
<keyword evidence="2" id="KW-0813">Transport</keyword>
<evidence type="ECO:0000256" key="5">
    <source>
        <dbReference type="ARBA" id="ARBA00023065"/>
    </source>
</evidence>
<keyword evidence="11" id="KW-0732">Signal</keyword>